<gene>
    <name evidence="2" type="ORF">BG61_41690</name>
</gene>
<accession>A0A069PC88</accession>
<dbReference type="RefSeq" id="WP_035924701.1">
    <property type="nucleotide sequence ID" value="NZ_CADFFX010000013.1"/>
</dbReference>
<sequence>MNLNLDLQSSVTTGVALLGAALGVMNTWNTISQRRARLRVCPAFAFSVPHGHPGFSIEVLNLSSFAITISEVGFMLRNGRGKRFRVPQPQVFDGKPWPRRLEPREAVSVYFAIEPVIERSKSLGKAYARTACGEHIKGDSPALNQIRKESWE</sequence>
<keyword evidence="3" id="KW-1185">Reference proteome</keyword>
<dbReference type="EMBL" id="JFHC01000097">
    <property type="protein sequence ID" value="KDR38293.1"/>
    <property type="molecule type" value="Genomic_DNA"/>
</dbReference>
<keyword evidence="1" id="KW-0812">Transmembrane</keyword>
<proteinExistence type="predicted"/>
<evidence type="ECO:0000313" key="2">
    <source>
        <dbReference type="EMBL" id="KDR38293.1"/>
    </source>
</evidence>
<protein>
    <submittedName>
        <fullName evidence="2">Uncharacterized protein</fullName>
    </submittedName>
</protein>
<reference evidence="2 3" key="1">
    <citation type="submission" date="2014-03" db="EMBL/GenBank/DDBJ databases">
        <title>Draft Genome Sequences of Four Burkholderia Strains.</title>
        <authorList>
            <person name="Liu X.Y."/>
            <person name="Li C.X."/>
            <person name="Xu J.H."/>
        </authorList>
    </citation>
    <scope>NUCLEOTIDE SEQUENCE [LARGE SCALE GENOMIC DNA]</scope>
    <source>
        <strain evidence="2 3">DSM 50014</strain>
    </source>
</reference>
<name>A0A069PC88_9BURK</name>
<keyword evidence="1" id="KW-1133">Transmembrane helix</keyword>
<dbReference type="Proteomes" id="UP000027466">
    <property type="component" value="Unassembled WGS sequence"/>
</dbReference>
<keyword evidence="1" id="KW-0472">Membrane</keyword>
<organism evidence="2 3">
    <name type="scientific">Caballeronia glathei</name>
    <dbReference type="NCBI Taxonomy" id="60547"/>
    <lineage>
        <taxon>Bacteria</taxon>
        <taxon>Pseudomonadati</taxon>
        <taxon>Pseudomonadota</taxon>
        <taxon>Betaproteobacteria</taxon>
        <taxon>Burkholderiales</taxon>
        <taxon>Burkholderiaceae</taxon>
        <taxon>Caballeronia</taxon>
    </lineage>
</organism>
<comment type="caution">
    <text evidence="2">The sequence shown here is derived from an EMBL/GenBank/DDBJ whole genome shotgun (WGS) entry which is preliminary data.</text>
</comment>
<dbReference type="STRING" id="60547.GCA_000751215_00208"/>
<dbReference type="AlphaFoldDB" id="A0A069PC88"/>
<evidence type="ECO:0000256" key="1">
    <source>
        <dbReference type="SAM" id="Phobius"/>
    </source>
</evidence>
<evidence type="ECO:0000313" key="3">
    <source>
        <dbReference type="Proteomes" id="UP000027466"/>
    </source>
</evidence>
<feature type="transmembrane region" description="Helical" evidence="1">
    <location>
        <begin position="12"/>
        <end position="29"/>
    </location>
</feature>